<dbReference type="CDD" id="cd03255">
    <property type="entry name" value="ABC_MJ0796_LolCDE_FtsE"/>
    <property type="match status" value="1"/>
</dbReference>
<dbReference type="InterPro" id="IPR027417">
    <property type="entry name" value="P-loop_NTPase"/>
</dbReference>
<gene>
    <name evidence="5" type="ORF">KDA27_19295</name>
</gene>
<dbReference type="Pfam" id="PF00005">
    <property type="entry name" value="ABC_tran"/>
    <property type="match status" value="1"/>
</dbReference>
<dbReference type="PROSITE" id="PS50893">
    <property type="entry name" value="ABC_TRANSPORTER_2"/>
    <property type="match status" value="1"/>
</dbReference>
<evidence type="ECO:0000259" key="4">
    <source>
        <dbReference type="PROSITE" id="PS50893"/>
    </source>
</evidence>
<dbReference type="SUPFAM" id="SSF52540">
    <property type="entry name" value="P-loop containing nucleoside triphosphate hydrolases"/>
    <property type="match status" value="1"/>
</dbReference>
<keyword evidence="1" id="KW-0813">Transport</keyword>
<comment type="caution">
    <text evidence="5">The sequence shown here is derived from an EMBL/GenBank/DDBJ whole genome shotgun (WGS) entry which is preliminary data.</text>
</comment>
<dbReference type="PROSITE" id="PS00211">
    <property type="entry name" value="ABC_TRANSPORTER_1"/>
    <property type="match status" value="1"/>
</dbReference>
<reference evidence="5" key="1">
    <citation type="submission" date="2020-04" db="EMBL/GenBank/DDBJ databases">
        <authorList>
            <person name="Zhang T."/>
        </authorList>
    </citation>
    <scope>NUCLEOTIDE SEQUENCE</scope>
    <source>
        <strain evidence="5">HKST-UBA02</strain>
    </source>
</reference>
<dbReference type="Proteomes" id="UP000739538">
    <property type="component" value="Unassembled WGS sequence"/>
</dbReference>
<evidence type="ECO:0000256" key="1">
    <source>
        <dbReference type="ARBA" id="ARBA00022448"/>
    </source>
</evidence>
<dbReference type="InterPro" id="IPR003593">
    <property type="entry name" value="AAA+_ATPase"/>
</dbReference>
<dbReference type="SMART" id="SM00382">
    <property type="entry name" value="AAA"/>
    <property type="match status" value="1"/>
</dbReference>
<dbReference type="GO" id="GO:0005886">
    <property type="term" value="C:plasma membrane"/>
    <property type="evidence" value="ECO:0007669"/>
    <property type="project" value="TreeGrafter"/>
</dbReference>
<dbReference type="InterPro" id="IPR003439">
    <property type="entry name" value="ABC_transporter-like_ATP-bd"/>
</dbReference>
<accession>A0A956NFJ6</accession>
<dbReference type="GO" id="GO:0022857">
    <property type="term" value="F:transmembrane transporter activity"/>
    <property type="evidence" value="ECO:0007669"/>
    <property type="project" value="TreeGrafter"/>
</dbReference>
<dbReference type="InterPro" id="IPR017911">
    <property type="entry name" value="MacB-like_ATP-bd"/>
</dbReference>
<dbReference type="PANTHER" id="PTHR24220">
    <property type="entry name" value="IMPORT ATP-BINDING PROTEIN"/>
    <property type="match status" value="1"/>
</dbReference>
<dbReference type="InterPro" id="IPR015854">
    <property type="entry name" value="ABC_transpr_LolD-like"/>
</dbReference>
<evidence type="ECO:0000256" key="2">
    <source>
        <dbReference type="ARBA" id="ARBA00022741"/>
    </source>
</evidence>
<evidence type="ECO:0000256" key="3">
    <source>
        <dbReference type="ARBA" id="ARBA00022840"/>
    </source>
</evidence>
<reference evidence="5" key="2">
    <citation type="journal article" date="2021" name="Microbiome">
        <title>Successional dynamics and alternative stable states in a saline activated sludge microbial community over 9 years.</title>
        <authorList>
            <person name="Wang Y."/>
            <person name="Ye J."/>
            <person name="Ju F."/>
            <person name="Liu L."/>
            <person name="Boyd J.A."/>
            <person name="Deng Y."/>
            <person name="Parks D.H."/>
            <person name="Jiang X."/>
            <person name="Yin X."/>
            <person name="Woodcroft B.J."/>
            <person name="Tyson G.W."/>
            <person name="Hugenholtz P."/>
            <person name="Polz M.F."/>
            <person name="Zhang T."/>
        </authorList>
    </citation>
    <scope>NUCLEOTIDE SEQUENCE</scope>
    <source>
        <strain evidence="5">HKST-UBA02</strain>
    </source>
</reference>
<organism evidence="5 6">
    <name type="scientific">Eiseniibacteriota bacterium</name>
    <dbReference type="NCBI Taxonomy" id="2212470"/>
    <lineage>
        <taxon>Bacteria</taxon>
        <taxon>Candidatus Eiseniibacteriota</taxon>
    </lineage>
</organism>
<sequence>MHTHPSISAALPGVSAATRAGPSAEALGDDVTETALEFEHVTKTYDTSGAEPFRALHDVSFQIPRGRTVAVVGRSGSGKSTLLHLAAAIDLPTSGRVVVGGRDISSLSDGDRSRLRRTDVGLVFQFFHLLPGLSVRDNVVLPGWIAGRPQSELDRRARELLDRVGLGHYGARPVQKLSGGEMQRVAICRSLLARPKVLLADEPTGNLDDENARRVMSLLLELIREEGSTLLFVTHSEEMAALADEIWSIHSGTLQVSAPEPTATLTASPTAMN</sequence>
<keyword evidence="3 5" id="KW-0067">ATP-binding</keyword>
<name>A0A956NFJ6_UNCEI</name>
<dbReference type="AlphaFoldDB" id="A0A956NFJ6"/>
<evidence type="ECO:0000313" key="6">
    <source>
        <dbReference type="Proteomes" id="UP000739538"/>
    </source>
</evidence>
<proteinExistence type="predicted"/>
<dbReference type="GO" id="GO:0005524">
    <property type="term" value="F:ATP binding"/>
    <property type="evidence" value="ECO:0007669"/>
    <property type="project" value="UniProtKB-KW"/>
</dbReference>
<feature type="domain" description="ABC transporter" evidence="4">
    <location>
        <begin position="36"/>
        <end position="270"/>
    </location>
</feature>
<dbReference type="Gene3D" id="3.40.50.300">
    <property type="entry name" value="P-loop containing nucleotide triphosphate hydrolases"/>
    <property type="match status" value="1"/>
</dbReference>
<dbReference type="InterPro" id="IPR017871">
    <property type="entry name" value="ABC_transporter-like_CS"/>
</dbReference>
<dbReference type="GO" id="GO:0016887">
    <property type="term" value="F:ATP hydrolysis activity"/>
    <property type="evidence" value="ECO:0007669"/>
    <property type="project" value="InterPro"/>
</dbReference>
<keyword evidence="2" id="KW-0547">Nucleotide-binding</keyword>
<evidence type="ECO:0000313" key="5">
    <source>
        <dbReference type="EMBL" id="MCA9757946.1"/>
    </source>
</evidence>
<dbReference type="EMBL" id="JAGQHS010000131">
    <property type="protein sequence ID" value="MCA9757946.1"/>
    <property type="molecule type" value="Genomic_DNA"/>
</dbReference>
<protein>
    <submittedName>
        <fullName evidence="5">ABC transporter ATP-binding protein</fullName>
    </submittedName>
</protein>